<proteinExistence type="predicted"/>
<protein>
    <submittedName>
        <fullName evidence="1">Uncharacterized protein (DUF4415 family)</fullName>
    </submittedName>
</protein>
<organism evidence="1 2">
    <name type="scientific">Lactococcus lactis</name>
    <dbReference type="NCBI Taxonomy" id="1358"/>
    <lineage>
        <taxon>Bacteria</taxon>
        <taxon>Bacillati</taxon>
        <taxon>Bacillota</taxon>
        <taxon>Bacilli</taxon>
        <taxon>Lactobacillales</taxon>
        <taxon>Streptococcaceae</taxon>
        <taxon>Lactococcus</taxon>
    </lineage>
</organism>
<reference evidence="1" key="1">
    <citation type="submission" date="2023-08" db="EMBL/GenBank/DDBJ databases">
        <title>Genomic analyses of the natural microbiome of Caenorhabditis elegans.</title>
        <authorList>
            <person name="Samuel B."/>
        </authorList>
    </citation>
    <scope>NUCLEOTIDE SEQUENCE</scope>
    <source>
        <strain evidence="1">BIGb0220</strain>
    </source>
</reference>
<accession>A0AAW5TRN4</accession>
<dbReference type="AlphaFoldDB" id="A0AAW5TRN4"/>
<gene>
    <name evidence="1" type="ORF">M2256_001999</name>
</gene>
<evidence type="ECO:0000313" key="1">
    <source>
        <dbReference type="EMBL" id="MCW2281477.1"/>
    </source>
</evidence>
<evidence type="ECO:0000313" key="2">
    <source>
        <dbReference type="Proteomes" id="UP001207687"/>
    </source>
</evidence>
<dbReference type="EMBL" id="JAOQNN010000002">
    <property type="protein sequence ID" value="MCW2281477.1"/>
    <property type="molecule type" value="Genomic_DNA"/>
</dbReference>
<dbReference type="RefSeq" id="WP_264654013.1">
    <property type="nucleotide sequence ID" value="NZ_JAOQNN010000002.1"/>
</dbReference>
<dbReference type="Proteomes" id="UP001207687">
    <property type="component" value="Unassembled WGS sequence"/>
</dbReference>
<name>A0AAW5TRN4_9LACT</name>
<sequence>MLRHPLKPNFVDWSSKKFKFNLVEKKKIGRPIRGEKPRNQVFQIRIDEDTKAILEAEKKRTGKTMAQIVIDLVKTLDR</sequence>
<comment type="caution">
    <text evidence="1">The sequence shown here is derived from an EMBL/GenBank/DDBJ whole genome shotgun (WGS) entry which is preliminary data.</text>
</comment>